<comment type="pathway">
    <text evidence="2">Carbohydrate degradation; glycolysis; D-glyceraldehyde 3-phosphate from glycerone phosphate: step 1/1.</text>
</comment>
<dbReference type="CDD" id="cd00311">
    <property type="entry name" value="TIM"/>
    <property type="match status" value="1"/>
</dbReference>
<keyword evidence="1 2" id="KW-0413">Isomerase</keyword>
<accession>A0ABW0NNJ3</accession>
<dbReference type="SUPFAM" id="SSF51351">
    <property type="entry name" value="Triosephosphate isomerase (TIM)"/>
    <property type="match status" value="1"/>
</dbReference>
<dbReference type="InterPro" id="IPR013785">
    <property type="entry name" value="Aldolase_TIM"/>
</dbReference>
<dbReference type="Pfam" id="PF00121">
    <property type="entry name" value="TIM"/>
    <property type="match status" value="1"/>
</dbReference>
<comment type="subcellular location">
    <subcellularLocation>
        <location evidence="2">Cytoplasm</location>
    </subcellularLocation>
</comment>
<keyword evidence="2" id="KW-0963">Cytoplasm</keyword>
<reference evidence="4" key="1">
    <citation type="journal article" date="2019" name="Int. J. Syst. Evol. Microbiol.">
        <title>The Global Catalogue of Microorganisms (GCM) 10K type strain sequencing project: providing services to taxonomists for standard genome sequencing and annotation.</title>
        <authorList>
            <consortium name="The Broad Institute Genomics Platform"/>
            <consortium name="The Broad Institute Genome Sequencing Center for Infectious Disease"/>
            <person name="Wu L."/>
            <person name="Ma J."/>
        </authorList>
    </citation>
    <scope>NUCLEOTIDE SEQUENCE [LARGE SCALE GENOMIC DNA]</scope>
    <source>
        <strain evidence="4">CGMCC 4.6997</strain>
    </source>
</reference>
<organism evidence="3 4">
    <name type="scientific">Lysinimonas soli</name>
    <dbReference type="NCBI Taxonomy" id="1074233"/>
    <lineage>
        <taxon>Bacteria</taxon>
        <taxon>Bacillati</taxon>
        <taxon>Actinomycetota</taxon>
        <taxon>Actinomycetes</taxon>
        <taxon>Micrococcales</taxon>
        <taxon>Microbacteriaceae</taxon>
        <taxon>Lysinimonas</taxon>
    </lineage>
</organism>
<evidence type="ECO:0000256" key="1">
    <source>
        <dbReference type="ARBA" id="ARBA00023235"/>
    </source>
</evidence>
<keyword evidence="2" id="KW-0324">Glycolysis</keyword>
<dbReference type="Gene3D" id="3.20.20.70">
    <property type="entry name" value="Aldolase class I"/>
    <property type="match status" value="1"/>
</dbReference>
<keyword evidence="4" id="KW-1185">Reference proteome</keyword>
<dbReference type="InterPro" id="IPR035990">
    <property type="entry name" value="TIM_sf"/>
</dbReference>
<gene>
    <name evidence="3" type="ORF">ACFPJ4_00530</name>
</gene>
<comment type="subunit">
    <text evidence="2">Homodimer.</text>
</comment>
<dbReference type="Proteomes" id="UP001596039">
    <property type="component" value="Unassembled WGS sequence"/>
</dbReference>
<comment type="catalytic activity">
    <reaction evidence="2">
        <text>D-glyceraldehyde 3-phosphate = dihydroxyacetone phosphate</text>
        <dbReference type="Rhea" id="RHEA:18585"/>
        <dbReference type="ChEBI" id="CHEBI:57642"/>
        <dbReference type="ChEBI" id="CHEBI:59776"/>
        <dbReference type="EC" id="5.3.1.1"/>
    </reaction>
</comment>
<keyword evidence="2" id="KW-0312">Gluconeogenesis</keyword>
<comment type="pathway">
    <text evidence="2">Carbohydrate biosynthesis; gluconeogenesis.</text>
</comment>
<proteinExistence type="inferred from homology"/>
<evidence type="ECO:0000256" key="2">
    <source>
        <dbReference type="RuleBase" id="RU363013"/>
    </source>
</evidence>
<name>A0ABW0NNJ3_9MICO</name>
<dbReference type="InterPro" id="IPR000652">
    <property type="entry name" value="Triosephosphate_isomerase"/>
</dbReference>
<dbReference type="PANTHER" id="PTHR21139:SF2">
    <property type="entry name" value="TRIOSEPHOSPHATE ISOMERASE"/>
    <property type="match status" value="1"/>
</dbReference>
<protein>
    <recommendedName>
        <fullName evidence="2">Triosephosphate isomerase</fullName>
        <ecNumber evidence="2">5.3.1.1</ecNumber>
    </recommendedName>
</protein>
<evidence type="ECO:0000313" key="3">
    <source>
        <dbReference type="EMBL" id="MFC5500717.1"/>
    </source>
</evidence>
<dbReference type="GO" id="GO:0016853">
    <property type="term" value="F:isomerase activity"/>
    <property type="evidence" value="ECO:0007669"/>
    <property type="project" value="UniProtKB-KW"/>
</dbReference>
<dbReference type="PROSITE" id="PS51440">
    <property type="entry name" value="TIM_2"/>
    <property type="match status" value="1"/>
</dbReference>
<sequence>MVSFKMYFTTAQAVAWSRAVGELASTHSAVVDRRVELVVLPSFPALGGVIDALAGTSHSVGAQDLFWEDSGPYTGAVSGRDLRGMGCRYVEIGHAERRELFGDDSHAVRLKVGAAIRNNLIPVLCVGEPEHRGIDAAILWCTEQLESALGWLESTGLSTPLVVAYEPVWAIGGEQAASSAHVVAVASALRAWLSERPAVTSASILYGGSAGLGTLTELGGAVDGVFLGRFAHDPEVFVSILDEAGGQS</sequence>
<dbReference type="PANTHER" id="PTHR21139">
    <property type="entry name" value="TRIOSEPHOSPHATE ISOMERASE"/>
    <property type="match status" value="1"/>
</dbReference>
<dbReference type="EC" id="5.3.1.1" evidence="2"/>
<comment type="caution">
    <text evidence="3">The sequence shown here is derived from an EMBL/GenBank/DDBJ whole genome shotgun (WGS) entry which is preliminary data.</text>
</comment>
<dbReference type="RefSeq" id="WP_386738315.1">
    <property type="nucleotide sequence ID" value="NZ_JBHSMG010000001.1"/>
</dbReference>
<comment type="similarity">
    <text evidence="2">Belongs to the triosephosphate isomerase family.</text>
</comment>
<evidence type="ECO:0000313" key="4">
    <source>
        <dbReference type="Proteomes" id="UP001596039"/>
    </source>
</evidence>
<dbReference type="EMBL" id="JBHSMG010000001">
    <property type="protein sequence ID" value="MFC5500717.1"/>
    <property type="molecule type" value="Genomic_DNA"/>
</dbReference>